<reference evidence="2 3" key="1">
    <citation type="submission" date="2014-06" db="EMBL/GenBank/DDBJ databases">
        <title>Evolutionary Origins and Diversification of the Mycorrhizal Mutualists.</title>
        <authorList>
            <consortium name="DOE Joint Genome Institute"/>
            <consortium name="Mycorrhizal Genomics Consortium"/>
            <person name="Kohler A."/>
            <person name="Kuo A."/>
            <person name="Nagy L.G."/>
            <person name="Floudas D."/>
            <person name="Copeland A."/>
            <person name="Barry K.W."/>
            <person name="Cichocki N."/>
            <person name="Veneault-Fourrey C."/>
            <person name="LaButti K."/>
            <person name="Lindquist E.A."/>
            <person name="Lipzen A."/>
            <person name="Lundell T."/>
            <person name="Morin E."/>
            <person name="Murat C."/>
            <person name="Riley R."/>
            <person name="Ohm R."/>
            <person name="Sun H."/>
            <person name="Tunlid A."/>
            <person name="Henrissat B."/>
            <person name="Grigoriev I.V."/>
            <person name="Hibbett D.S."/>
            <person name="Martin F."/>
        </authorList>
    </citation>
    <scope>NUCLEOTIDE SEQUENCE [LARGE SCALE GENOMIC DNA]</scope>
    <source>
        <strain evidence="2 3">SS14</strain>
    </source>
</reference>
<sequence>MEVTDNGLENLVNNALVVESDLAEVKTSVKPVDELLDTNLTSIALSCQEFRNALSSIALFANIVRNAIESFGKDVVPLVDLAESETSLEDLVEAVTMEAEKIARIANEGSGAIDAKFGGIKRQVEGLAREVEDAEKDLASEAEIHFQKLTAQVNVYNPAAKPQGSRLSQVTETAGELVGSFVLFGRGTKKDNEDTKTITAATPKLDATKTKTDEASISESAIAYSYLPTDKPSKAISLDVIHKFFQQEAQREADEEEYLAKQQELVELKRDIAARLTTIKNAKT</sequence>
<proteinExistence type="predicted"/>
<feature type="coiled-coil region" evidence="1">
    <location>
        <begin position="117"/>
        <end position="144"/>
    </location>
</feature>
<accession>A0A0C9UG73</accession>
<evidence type="ECO:0000313" key="3">
    <source>
        <dbReference type="Proteomes" id="UP000054279"/>
    </source>
</evidence>
<keyword evidence="1" id="KW-0175">Coiled coil</keyword>
<dbReference type="HOGENOM" id="CLU_980623_0_0_1"/>
<evidence type="ECO:0000256" key="1">
    <source>
        <dbReference type="SAM" id="Coils"/>
    </source>
</evidence>
<protein>
    <submittedName>
        <fullName evidence="2">Uncharacterized protein</fullName>
    </submittedName>
</protein>
<dbReference type="Proteomes" id="UP000054279">
    <property type="component" value="Unassembled WGS sequence"/>
</dbReference>
<dbReference type="EMBL" id="KN837492">
    <property type="protein sequence ID" value="KIJ24416.1"/>
    <property type="molecule type" value="Genomic_DNA"/>
</dbReference>
<dbReference type="AlphaFoldDB" id="A0A0C9UG73"/>
<gene>
    <name evidence="2" type="ORF">M422DRAFT_274807</name>
</gene>
<organism evidence="2 3">
    <name type="scientific">Sphaerobolus stellatus (strain SS14)</name>
    <dbReference type="NCBI Taxonomy" id="990650"/>
    <lineage>
        <taxon>Eukaryota</taxon>
        <taxon>Fungi</taxon>
        <taxon>Dikarya</taxon>
        <taxon>Basidiomycota</taxon>
        <taxon>Agaricomycotina</taxon>
        <taxon>Agaricomycetes</taxon>
        <taxon>Phallomycetidae</taxon>
        <taxon>Geastrales</taxon>
        <taxon>Sphaerobolaceae</taxon>
        <taxon>Sphaerobolus</taxon>
    </lineage>
</organism>
<evidence type="ECO:0000313" key="2">
    <source>
        <dbReference type="EMBL" id="KIJ24416.1"/>
    </source>
</evidence>
<name>A0A0C9UG73_SPHS4</name>
<keyword evidence="3" id="KW-1185">Reference proteome</keyword>